<gene>
    <name evidence="2" type="ORF">BJ554DRAFT_2166</name>
</gene>
<feature type="non-terminal residue" evidence="2">
    <location>
        <position position="1"/>
    </location>
</feature>
<reference evidence="2 3" key="1">
    <citation type="journal article" name="Sci. Rep.">
        <title>Genome-scale phylogenetic analyses confirm Olpidium as the closest living zoosporic fungus to the non-flagellated, terrestrial fungi.</title>
        <authorList>
            <person name="Chang Y."/>
            <person name="Rochon D."/>
            <person name="Sekimoto S."/>
            <person name="Wang Y."/>
            <person name="Chovatia M."/>
            <person name="Sandor L."/>
            <person name="Salamov A."/>
            <person name="Grigoriev I.V."/>
            <person name="Stajich J.E."/>
            <person name="Spatafora J.W."/>
        </authorList>
    </citation>
    <scope>NUCLEOTIDE SEQUENCE [LARGE SCALE GENOMIC DNA]</scope>
    <source>
        <strain evidence="2">S191</strain>
    </source>
</reference>
<dbReference type="Proteomes" id="UP000673691">
    <property type="component" value="Unassembled WGS sequence"/>
</dbReference>
<feature type="region of interest" description="Disordered" evidence="1">
    <location>
        <begin position="1"/>
        <end position="104"/>
    </location>
</feature>
<evidence type="ECO:0000313" key="2">
    <source>
        <dbReference type="EMBL" id="KAG5457744.1"/>
    </source>
</evidence>
<evidence type="ECO:0000313" key="3">
    <source>
        <dbReference type="Proteomes" id="UP000673691"/>
    </source>
</evidence>
<name>A0A8H7ZR93_9FUNG</name>
<accession>A0A8H7ZR93</accession>
<sequence>RRIESAAGRERSGEKAQRGESAAGRERSAERAQRGESAAGRERGGESARERGTRHRQRSASARQERDVIEKRAVANRVSPSSTTKKSAAKERETAIDISTRLTY</sequence>
<dbReference type="EMBL" id="JAEFCI010009543">
    <property type="protein sequence ID" value="KAG5457744.1"/>
    <property type="molecule type" value="Genomic_DNA"/>
</dbReference>
<proteinExistence type="predicted"/>
<feature type="compositionally biased region" description="Basic and acidic residues" evidence="1">
    <location>
        <begin position="1"/>
        <end position="51"/>
    </location>
</feature>
<keyword evidence="3" id="KW-1185">Reference proteome</keyword>
<feature type="compositionally biased region" description="Basic and acidic residues" evidence="1">
    <location>
        <begin position="63"/>
        <end position="73"/>
    </location>
</feature>
<comment type="caution">
    <text evidence="2">The sequence shown here is derived from an EMBL/GenBank/DDBJ whole genome shotgun (WGS) entry which is preliminary data.</text>
</comment>
<protein>
    <submittedName>
        <fullName evidence="2">Uncharacterized protein</fullName>
    </submittedName>
</protein>
<evidence type="ECO:0000256" key="1">
    <source>
        <dbReference type="SAM" id="MobiDB-lite"/>
    </source>
</evidence>
<organism evidence="2 3">
    <name type="scientific">Olpidium bornovanus</name>
    <dbReference type="NCBI Taxonomy" id="278681"/>
    <lineage>
        <taxon>Eukaryota</taxon>
        <taxon>Fungi</taxon>
        <taxon>Fungi incertae sedis</taxon>
        <taxon>Olpidiomycota</taxon>
        <taxon>Olpidiomycotina</taxon>
        <taxon>Olpidiomycetes</taxon>
        <taxon>Olpidiales</taxon>
        <taxon>Olpidiaceae</taxon>
        <taxon>Olpidium</taxon>
    </lineage>
</organism>
<dbReference type="AlphaFoldDB" id="A0A8H7ZR93"/>